<sequence>MLHCVLNGRFCSAQLRCAPATRCSLLDSPLRVTDLGGCVVLVFGWTTEMLQVATYGFWACEPVTGDYWDIIMAEERNIVCITSIPGCSSEA</sequence>
<dbReference type="Proteomes" id="UP001305647">
    <property type="component" value="Unassembled WGS sequence"/>
</dbReference>
<gene>
    <name evidence="1" type="ORF">N658DRAFT_195588</name>
</gene>
<dbReference type="EMBL" id="MU863626">
    <property type="protein sequence ID" value="KAK4104953.1"/>
    <property type="molecule type" value="Genomic_DNA"/>
</dbReference>
<organism evidence="1 2">
    <name type="scientific">Parathielavia hyrcaniae</name>
    <dbReference type="NCBI Taxonomy" id="113614"/>
    <lineage>
        <taxon>Eukaryota</taxon>
        <taxon>Fungi</taxon>
        <taxon>Dikarya</taxon>
        <taxon>Ascomycota</taxon>
        <taxon>Pezizomycotina</taxon>
        <taxon>Sordariomycetes</taxon>
        <taxon>Sordariomycetidae</taxon>
        <taxon>Sordariales</taxon>
        <taxon>Chaetomiaceae</taxon>
        <taxon>Parathielavia</taxon>
    </lineage>
</organism>
<reference evidence="1" key="1">
    <citation type="journal article" date="2023" name="Mol. Phylogenet. Evol.">
        <title>Genome-scale phylogeny and comparative genomics of the fungal order Sordariales.</title>
        <authorList>
            <person name="Hensen N."/>
            <person name="Bonometti L."/>
            <person name="Westerberg I."/>
            <person name="Brannstrom I.O."/>
            <person name="Guillou S."/>
            <person name="Cros-Aarteil S."/>
            <person name="Calhoun S."/>
            <person name="Haridas S."/>
            <person name="Kuo A."/>
            <person name="Mondo S."/>
            <person name="Pangilinan J."/>
            <person name="Riley R."/>
            <person name="LaButti K."/>
            <person name="Andreopoulos B."/>
            <person name="Lipzen A."/>
            <person name="Chen C."/>
            <person name="Yan M."/>
            <person name="Daum C."/>
            <person name="Ng V."/>
            <person name="Clum A."/>
            <person name="Steindorff A."/>
            <person name="Ohm R.A."/>
            <person name="Martin F."/>
            <person name="Silar P."/>
            <person name="Natvig D.O."/>
            <person name="Lalanne C."/>
            <person name="Gautier V."/>
            <person name="Ament-Velasquez S.L."/>
            <person name="Kruys A."/>
            <person name="Hutchinson M.I."/>
            <person name="Powell A.J."/>
            <person name="Barry K."/>
            <person name="Miller A.N."/>
            <person name="Grigoriev I.V."/>
            <person name="Debuchy R."/>
            <person name="Gladieux P."/>
            <person name="Hiltunen Thoren M."/>
            <person name="Johannesson H."/>
        </authorList>
    </citation>
    <scope>NUCLEOTIDE SEQUENCE</scope>
    <source>
        <strain evidence="1">CBS 757.83</strain>
    </source>
</reference>
<name>A0AAN6T4Y2_9PEZI</name>
<reference evidence="1" key="2">
    <citation type="submission" date="2023-05" db="EMBL/GenBank/DDBJ databases">
        <authorList>
            <consortium name="Lawrence Berkeley National Laboratory"/>
            <person name="Steindorff A."/>
            <person name="Hensen N."/>
            <person name="Bonometti L."/>
            <person name="Westerberg I."/>
            <person name="Brannstrom I.O."/>
            <person name="Guillou S."/>
            <person name="Cros-Aarteil S."/>
            <person name="Calhoun S."/>
            <person name="Haridas S."/>
            <person name="Kuo A."/>
            <person name="Mondo S."/>
            <person name="Pangilinan J."/>
            <person name="Riley R."/>
            <person name="Labutti K."/>
            <person name="Andreopoulos B."/>
            <person name="Lipzen A."/>
            <person name="Chen C."/>
            <person name="Yanf M."/>
            <person name="Daum C."/>
            <person name="Ng V."/>
            <person name="Clum A."/>
            <person name="Ohm R."/>
            <person name="Martin F."/>
            <person name="Silar P."/>
            <person name="Natvig D."/>
            <person name="Lalanne C."/>
            <person name="Gautier V."/>
            <person name="Ament-Velasquez S.L."/>
            <person name="Kruys A."/>
            <person name="Hutchinson M.I."/>
            <person name="Powell A.J."/>
            <person name="Barry K."/>
            <person name="Miller A.N."/>
            <person name="Grigoriev I.V."/>
            <person name="Debuchy R."/>
            <person name="Gladieux P."/>
            <person name="Thoren M.H."/>
            <person name="Johannesson H."/>
        </authorList>
    </citation>
    <scope>NUCLEOTIDE SEQUENCE</scope>
    <source>
        <strain evidence="1">CBS 757.83</strain>
    </source>
</reference>
<comment type="caution">
    <text evidence="1">The sequence shown here is derived from an EMBL/GenBank/DDBJ whole genome shotgun (WGS) entry which is preliminary data.</text>
</comment>
<evidence type="ECO:0000313" key="2">
    <source>
        <dbReference type="Proteomes" id="UP001305647"/>
    </source>
</evidence>
<evidence type="ECO:0000313" key="1">
    <source>
        <dbReference type="EMBL" id="KAK4104953.1"/>
    </source>
</evidence>
<accession>A0AAN6T4Y2</accession>
<proteinExistence type="predicted"/>
<protein>
    <submittedName>
        <fullName evidence="1">Uncharacterized protein</fullName>
    </submittedName>
</protein>
<keyword evidence="2" id="KW-1185">Reference proteome</keyword>
<dbReference type="AlphaFoldDB" id="A0AAN6T4Y2"/>